<feature type="binding site" evidence="5">
    <location>
        <position position="129"/>
    </location>
    <ligand>
        <name>substrate</name>
    </ligand>
</feature>
<accession>A0A1R4HYK1</accession>
<dbReference type="SUPFAM" id="SSF89562">
    <property type="entry name" value="RraA-like"/>
    <property type="match status" value="1"/>
</dbReference>
<gene>
    <name evidence="6" type="ORF">CZ787_08440</name>
</gene>
<dbReference type="AlphaFoldDB" id="A0A1R4HYK1"/>
<dbReference type="InterPro" id="IPR036704">
    <property type="entry name" value="RraA/RraA-like_sf"/>
</dbReference>
<dbReference type="GO" id="GO:0032259">
    <property type="term" value="P:methylation"/>
    <property type="evidence" value="ECO:0007669"/>
    <property type="project" value="UniProtKB-KW"/>
</dbReference>
<evidence type="ECO:0000313" key="6">
    <source>
        <dbReference type="EMBL" id="SJN12598.1"/>
    </source>
</evidence>
<dbReference type="GO" id="GO:0046872">
    <property type="term" value="F:metal ion binding"/>
    <property type="evidence" value="ECO:0007669"/>
    <property type="project" value="UniProtKB-KW"/>
</dbReference>
<evidence type="ECO:0000256" key="2">
    <source>
        <dbReference type="ARBA" id="ARBA00016549"/>
    </source>
</evidence>
<dbReference type="RefSeq" id="WP_217883858.1">
    <property type="nucleotide sequence ID" value="NZ_FUKM01000033.1"/>
</dbReference>
<reference evidence="6 7" key="1">
    <citation type="submission" date="2017-02" db="EMBL/GenBank/DDBJ databases">
        <authorList>
            <person name="Dridi B."/>
        </authorList>
    </citation>
    <scope>NUCLEOTIDE SEQUENCE [LARGE SCALE GENOMIC DNA]</scope>
    <source>
        <strain evidence="6 7">JB380</strain>
    </source>
</reference>
<dbReference type="Pfam" id="PF03737">
    <property type="entry name" value="RraA-like"/>
    <property type="match status" value="1"/>
</dbReference>
<dbReference type="PANTHER" id="PTHR33254">
    <property type="entry name" value="4-HYDROXY-4-METHYL-2-OXOGLUTARATE ALDOLASE 3-RELATED"/>
    <property type="match status" value="1"/>
</dbReference>
<keyword evidence="6" id="KW-0489">Methyltransferase</keyword>
<sequence length="233" mass="24419">MSMTLDGGTWPAGFAVQPRQTTLTQKLLTAFKQVPVAHAGDVMGRHTGAVGLHAYHNDLGLTMCGTAITVRTRPGDNLMVHVAIQRAQPGDIIVIDGGGDLSTAVIGGLMRTTAIARQLGGFVIDGALRDVAEWAEGALPAYARGHVHRGPSKDGPGQINIPISCAGMTVMPGDLILGDADGVIAIPASEAEALLSLCQAQAEKEARIRAQNETGEVDRERFDSILRKKGCPL</sequence>
<dbReference type="Proteomes" id="UP000196331">
    <property type="component" value="Unassembled WGS sequence"/>
</dbReference>
<dbReference type="InterPro" id="IPR005493">
    <property type="entry name" value="RraA/RraA-like"/>
</dbReference>
<comment type="cofactor">
    <cofactor evidence="1">
        <name>a divalent metal cation</name>
        <dbReference type="ChEBI" id="CHEBI:60240"/>
    </cofactor>
</comment>
<evidence type="ECO:0000256" key="5">
    <source>
        <dbReference type="PIRSR" id="PIRSR605493-1"/>
    </source>
</evidence>
<dbReference type="PANTHER" id="PTHR33254:SF4">
    <property type="entry name" value="4-HYDROXY-4-METHYL-2-OXOGLUTARATE ALDOLASE 3-RELATED"/>
    <property type="match status" value="1"/>
</dbReference>
<evidence type="ECO:0000256" key="4">
    <source>
        <dbReference type="ARBA" id="ARBA00030169"/>
    </source>
</evidence>
<evidence type="ECO:0000313" key="7">
    <source>
        <dbReference type="Proteomes" id="UP000196331"/>
    </source>
</evidence>
<evidence type="ECO:0000256" key="1">
    <source>
        <dbReference type="ARBA" id="ARBA00001968"/>
    </source>
</evidence>
<organism evidence="6 7">
    <name type="scientific">Halomonas citrativorans</name>
    <dbReference type="NCBI Taxonomy" id="2742612"/>
    <lineage>
        <taxon>Bacteria</taxon>
        <taxon>Pseudomonadati</taxon>
        <taxon>Pseudomonadota</taxon>
        <taxon>Gammaproteobacteria</taxon>
        <taxon>Oceanospirillales</taxon>
        <taxon>Halomonadaceae</taxon>
        <taxon>Halomonas</taxon>
    </lineage>
</organism>
<proteinExistence type="predicted"/>
<evidence type="ECO:0000256" key="3">
    <source>
        <dbReference type="ARBA" id="ARBA00029596"/>
    </source>
</evidence>
<dbReference type="CDD" id="cd16841">
    <property type="entry name" value="RraA_family"/>
    <property type="match status" value="1"/>
</dbReference>
<keyword evidence="5" id="KW-0479">Metal-binding</keyword>
<keyword evidence="5" id="KW-0460">Magnesium</keyword>
<dbReference type="NCBIfam" id="NF004850">
    <property type="entry name" value="PRK06201.1"/>
    <property type="match status" value="1"/>
</dbReference>
<dbReference type="GO" id="GO:0008168">
    <property type="term" value="F:methyltransferase activity"/>
    <property type="evidence" value="ECO:0007669"/>
    <property type="project" value="UniProtKB-KW"/>
</dbReference>
<feature type="binding site" evidence="5">
    <location>
        <position position="130"/>
    </location>
    <ligand>
        <name>Mg(2+)</name>
        <dbReference type="ChEBI" id="CHEBI:18420"/>
    </ligand>
</feature>
<feature type="binding site" evidence="5">
    <location>
        <begin position="107"/>
        <end position="110"/>
    </location>
    <ligand>
        <name>substrate</name>
    </ligand>
</feature>
<comment type="cofactor">
    <cofactor evidence="5">
        <name>Mg(2+)</name>
        <dbReference type="ChEBI" id="CHEBI:18420"/>
    </cofactor>
</comment>
<dbReference type="EMBL" id="FUKM01000033">
    <property type="protein sequence ID" value="SJN12598.1"/>
    <property type="molecule type" value="Genomic_DNA"/>
</dbReference>
<protein>
    <recommendedName>
        <fullName evidence="2">Putative 4-hydroxy-4-methyl-2-oxoglutarate aldolase</fullName>
    </recommendedName>
    <alternativeName>
        <fullName evidence="3">Regulator of ribonuclease activity homolog</fullName>
    </alternativeName>
    <alternativeName>
        <fullName evidence="4">RraA-like protein</fullName>
    </alternativeName>
</protein>
<name>A0A1R4HYK1_9GAMM</name>
<comment type="caution">
    <text evidence="6">The sequence shown here is derived from an EMBL/GenBank/DDBJ whole genome shotgun (WGS) entry which is preliminary data.</text>
</comment>
<keyword evidence="6" id="KW-0808">Transferase</keyword>
<dbReference type="Gene3D" id="3.50.30.40">
    <property type="entry name" value="Ribonuclease E inhibitor RraA/RraA-like"/>
    <property type="match status" value="1"/>
</dbReference>